<dbReference type="PROSITE" id="PS50883">
    <property type="entry name" value="EAL"/>
    <property type="match status" value="1"/>
</dbReference>
<dbReference type="InterPro" id="IPR000160">
    <property type="entry name" value="GGDEF_dom"/>
</dbReference>
<dbReference type="PROSITE" id="PS50887">
    <property type="entry name" value="GGDEF"/>
    <property type="match status" value="1"/>
</dbReference>
<dbReference type="Gene3D" id="3.20.20.450">
    <property type="entry name" value="EAL domain"/>
    <property type="match status" value="1"/>
</dbReference>
<dbReference type="InterPro" id="IPR029787">
    <property type="entry name" value="Nucleotide_cyclase"/>
</dbReference>
<dbReference type="CDD" id="cd01949">
    <property type="entry name" value="GGDEF"/>
    <property type="match status" value="1"/>
</dbReference>
<sequence length="609" mass="67577">MKPKVLLVNDHPASLMALESVLVRKHDEADYEVITAQSGQEALRHVLQQQFAVILLDVSMPGMDGFETAQIIHSHPRSASVPIIFVTAHYADEMHRLKGYQKGAVDYLFTPIIPQILQNKVAVFVDLARKNLLLQRQAEELAELNRDLQVQRMKDLKDANAALEAEIVERRQAEERAHGLATRDPLTGLYNRRSLMERLEQAITRANRAGGSLAVLFLDMDRFKTINDTLGHDVGDALLMQVASRLSGAVRESDVVARLGGDEFVVLMEGLPDYPDAAAVARKIVQANSAPCEIGAHVLKTSVSIGISVYPQDGDSVQTLMKNADLAMYHAKQQARGSVQFFHEELNVRVQERALLEQELQQALERGEFELHYQPKVDIMSSRVVGMEALLRWRHPRLGMMAGASFLQQAADSGLLAPIGRWVIDAVCTQMQQWQRNKTMANLPIAVNIALPQVDADLPARLLDMLRQHGLPPRLLHLELTESMLMRDLDRAGAMLREMSEGGITIAIDDFGSGYSSLSVLKSLPIDILKIDQSFIRDLGKTAGDTAIVAAVVSMARALALRVVAEGVETREQLALLKSLGCDEYQGYYYSKPLPADFLERQMSQTSRA</sequence>
<dbReference type="SMART" id="SM00448">
    <property type="entry name" value="REC"/>
    <property type="match status" value="1"/>
</dbReference>
<evidence type="ECO:0000313" key="6">
    <source>
        <dbReference type="EMBL" id="SMP49716.1"/>
    </source>
</evidence>
<dbReference type="NCBIfam" id="TIGR00254">
    <property type="entry name" value="GGDEF"/>
    <property type="match status" value="1"/>
</dbReference>
<evidence type="ECO:0000256" key="2">
    <source>
        <dbReference type="SAM" id="Coils"/>
    </source>
</evidence>
<dbReference type="InterPro" id="IPR001789">
    <property type="entry name" value="Sig_transdc_resp-reg_receiver"/>
</dbReference>
<keyword evidence="1" id="KW-0597">Phosphoprotein</keyword>
<feature type="domain" description="Response regulatory" evidence="3">
    <location>
        <begin position="4"/>
        <end position="125"/>
    </location>
</feature>
<keyword evidence="7" id="KW-1185">Reference proteome</keyword>
<evidence type="ECO:0000259" key="5">
    <source>
        <dbReference type="PROSITE" id="PS50887"/>
    </source>
</evidence>
<dbReference type="SUPFAM" id="SSF52172">
    <property type="entry name" value="CheY-like"/>
    <property type="match status" value="1"/>
</dbReference>
<dbReference type="SUPFAM" id="SSF55073">
    <property type="entry name" value="Nucleotide cyclase"/>
    <property type="match status" value="1"/>
</dbReference>
<dbReference type="SUPFAM" id="SSF141868">
    <property type="entry name" value="EAL domain-like"/>
    <property type="match status" value="1"/>
</dbReference>
<feature type="domain" description="GGDEF" evidence="5">
    <location>
        <begin position="211"/>
        <end position="344"/>
    </location>
</feature>
<reference evidence="6 7" key="1">
    <citation type="submission" date="2017-05" db="EMBL/GenBank/DDBJ databases">
        <authorList>
            <person name="Varghese N."/>
            <person name="Submissions S."/>
        </authorList>
    </citation>
    <scope>NUCLEOTIDE SEQUENCE [LARGE SCALE GENOMIC DNA]</scope>
    <source>
        <strain evidence="6 7">DSM 26001</strain>
    </source>
</reference>
<dbReference type="InterPro" id="IPR001633">
    <property type="entry name" value="EAL_dom"/>
</dbReference>
<dbReference type="SMART" id="SM00052">
    <property type="entry name" value="EAL"/>
    <property type="match status" value="1"/>
</dbReference>
<evidence type="ECO:0000259" key="4">
    <source>
        <dbReference type="PROSITE" id="PS50883"/>
    </source>
</evidence>
<accession>A0ABY1PV09</accession>
<dbReference type="InterPro" id="IPR035919">
    <property type="entry name" value="EAL_sf"/>
</dbReference>
<dbReference type="Pfam" id="PF00990">
    <property type="entry name" value="GGDEF"/>
    <property type="match status" value="1"/>
</dbReference>
<dbReference type="Pfam" id="PF00072">
    <property type="entry name" value="Response_reg"/>
    <property type="match status" value="1"/>
</dbReference>
<dbReference type="InterPro" id="IPR011006">
    <property type="entry name" value="CheY-like_superfamily"/>
</dbReference>
<dbReference type="Pfam" id="PF00563">
    <property type="entry name" value="EAL"/>
    <property type="match status" value="1"/>
</dbReference>
<feature type="domain" description="EAL" evidence="4">
    <location>
        <begin position="353"/>
        <end position="607"/>
    </location>
</feature>
<evidence type="ECO:0000256" key="1">
    <source>
        <dbReference type="PROSITE-ProRule" id="PRU00169"/>
    </source>
</evidence>
<keyword evidence="2" id="KW-0175">Coiled coil</keyword>
<dbReference type="Gene3D" id="3.30.70.270">
    <property type="match status" value="1"/>
</dbReference>
<comment type="caution">
    <text evidence="6">The sequence shown here is derived from an EMBL/GenBank/DDBJ whole genome shotgun (WGS) entry which is preliminary data.</text>
</comment>
<protein>
    <submittedName>
        <fullName evidence="6">Diguanylate cyclase (GGDEF) domain-containing protein</fullName>
    </submittedName>
</protein>
<dbReference type="PROSITE" id="PS50110">
    <property type="entry name" value="RESPONSE_REGULATORY"/>
    <property type="match status" value="1"/>
</dbReference>
<dbReference type="Gene3D" id="3.40.50.2300">
    <property type="match status" value="1"/>
</dbReference>
<feature type="coiled-coil region" evidence="2">
    <location>
        <begin position="127"/>
        <end position="176"/>
    </location>
</feature>
<name>A0ABY1PV09_9BURK</name>
<organism evidence="6 7">
    <name type="scientific">Noviherbaspirillum suwonense</name>
    <dbReference type="NCBI Taxonomy" id="1224511"/>
    <lineage>
        <taxon>Bacteria</taxon>
        <taxon>Pseudomonadati</taxon>
        <taxon>Pseudomonadota</taxon>
        <taxon>Betaproteobacteria</taxon>
        <taxon>Burkholderiales</taxon>
        <taxon>Oxalobacteraceae</taxon>
        <taxon>Noviherbaspirillum</taxon>
    </lineage>
</organism>
<evidence type="ECO:0000313" key="7">
    <source>
        <dbReference type="Proteomes" id="UP001158049"/>
    </source>
</evidence>
<evidence type="ECO:0000259" key="3">
    <source>
        <dbReference type="PROSITE" id="PS50110"/>
    </source>
</evidence>
<dbReference type="PANTHER" id="PTHR44757:SF2">
    <property type="entry name" value="BIOFILM ARCHITECTURE MAINTENANCE PROTEIN MBAA"/>
    <property type="match status" value="1"/>
</dbReference>
<feature type="modified residue" description="4-aspartylphosphate" evidence="1">
    <location>
        <position position="57"/>
    </location>
</feature>
<dbReference type="PANTHER" id="PTHR44757">
    <property type="entry name" value="DIGUANYLATE CYCLASE DGCP"/>
    <property type="match status" value="1"/>
</dbReference>
<dbReference type="EMBL" id="FXUL01000002">
    <property type="protein sequence ID" value="SMP49716.1"/>
    <property type="molecule type" value="Genomic_DNA"/>
</dbReference>
<gene>
    <name evidence="6" type="ORF">SAMN06295970_102302</name>
</gene>
<dbReference type="InterPro" id="IPR043128">
    <property type="entry name" value="Rev_trsase/Diguanyl_cyclase"/>
</dbReference>
<dbReference type="CDD" id="cd01948">
    <property type="entry name" value="EAL"/>
    <property type="match status" value="1"/>
</dbReference>
<dbReference type="InterPro" id="IPR052155">
    <property type="entry name" value="Biofilm_reg_signaling"/>
</dbReference>
<dbReference type="SMART" id="SM00267">
    <property type="entry name" value="GGDEF"/>
    <property type="match status" value="1"/>
</dbReference>
<proteinExistence type="predicted"/>
<dbReference type="Proteomes" id="UP001158049">
    <property type="component" value="Unassembled WGS sequence"/>
</dbReference>
<dbReference type="RefSeq" id="WP_283441104.1">
    <property type="nucleotide sequence ID" value="NZ_FXUL01000002.1"/>
</dbReference>